<dbReference type="EMBL" id="VSRR010003028">
    <property type="protein sequence ID" value="MPC34306.1"/>
    <property type="molecule type" value="Genomic_DNA"/>
</dbReference>
<gene>
    <name evidence="2" type="ORF">E2C01_027690</name>
</gene>
<evidence type="ECO:0000313" key="2">
    <source>
        <dbReference type="EMBL" id="MPC34306.1"/>
    </source>
</evidence>
<comment type="caution">
    <text evidence="2">The sequence shown here is derived from an EMBL/GenBank/DDBJ whole genome shotgun (WGS) entry which is preliminary data.</text>
</comment>
<reference evidence="2 3" key="1">
    <citation type="submission" date="2019-05" db="EMBL/GenBank/DDBJ databases">
        <title>Another draft genome of Portunus trituberculatus and its Hox gene families provides insights of decapod evolution.</title>
        <authorList>
            <person name="Jeong J.-H."/>
            <person name="Song I."/>
            <person name="Kim S."/>
            <person name="Choi T."/>
            <person name="Kim D."/>
            <person name="Ryu S."/>
            <person name="Kim W."/>
        </authorList>
    </citation>
    <scope>NUCLEOTIDE SEQUENCE [LARGE SCALE GENOMIC DNA]</scope>
    <source>
        <tissue evidence="2">Muscle</tissue>
    </source>
</reference>
<dbReference type="Proteomes" id="UP000324222">
    <property type="component" value="Unassembled WGS sequence"/>
</dbReference>
<keyword evidence="3" id="KW-1185">Reference proteome</keyword>
<feature type="transmembrane region" description="Helical" evidence="1">
    <location>
        <begin position="20"/>
        <end position="38"/>
    </location>
</feature>
<dbReference type="AlphaFoldDB" id="A0A5B7EM80"/>
<keyword evidence="1" id="KW-0472">Membrane</keyword>
<organism evidence="2 3">
    <name type="scientific">Portunus trituberculatus</name>
    <name type="common">Swimming crab</name>
    <name type="synonym">Neptunus trituberculatus</name>
    <dbReference type="NCBI Taxonomy" id="210409"/>
    <lineage>
        <taxon>Eukaryota</taxon>
        <taxon>Metazoa</taxon>
        <taxon>Ecdysozoa</taxon>
        <taxon>Arthropoda</taxon>
        <taxon>Crustacea</taxon>
        <taxon>Multicrustacea</taxon>
        <taxon>Malacostraca</taxon>
        <taxon>Eumalacostraca</taxon>
        <taxon>Eucarida</taxon>
        <taxon>Decapoda</taxon>
        <taxon>Pleocyemata</taxon>
        <taxon>Brachyura</taxon>
        <taxon>Eubrachyura</taxon>
        <taxon>Portunoidea</taxon>
        <taxon>Portunidae</taxon>
        <taxon>Portuninae</taxon>
        <taxon>Portunus</taxon>
    </lineage>
</organism>
<protein>
    <submittedName>
        <fullName evidence="2">Uncharacterized protein</fullName>
    </submittedName>
</protein>
<keyword evidence="1" id="KW-0812">Transmembrane</keyword>
<name>A0A5B7EM80_PORTR</name>
<keyword evidence="1" id="KW-1133">Transmembrane helix</keyword>
<sequence length="72" mass="8464">MWTDWYESCFLPLILDLKPLEAPEAVTLCFFLLIFMVVRRGEALKRKTDNCEDLKCRPEQTASSTRDHLTTR</sequence>
<evidence type="ECO:0000313" key="3">
    <source>
        <dbReference type="Proteomes" id="UP000324222"/>
    </source>
</evidence>
<accession>A0A5B7EM80</accession>
<evidence type="ECO:0000256" key="1">
    <source>
        <dbReference type="SAM" id="Phobius"/>
    </source>
</evidence>
<proteinExistence type="predicted"/>